<reference evidence="2" key="2">
    <citation type="journal article" date="2024" name="Plant">
        <title>Genomic evolution and insights into agronomic trait innovations of Sesamum species.</title>
        <authorList>
            <person name="Miao H."/>
            <person name="Wang L."/>
            <person name="Qu L."/>
            <person name="Liu H."/>
            <person name="Sun Y."/>
            <person name="Le M."/>
            <person name="Wang Q."/>
            <person name="Wei S."/>
            <person name="Zheng Y."/>
            <person name="Lin W."/>
            <person name="Duan Y."/>
            <person name="Cao H."/>
            <person name="Xiong S."/>
            <person name="Wang X."/>
            <person name="Wei L."/>
            <person name="Li C."/>
            <person name="Ma Q."/>
            <person name="Ju M."/>
            <person name="Zhao R."/>
            <person name="Li G."/>
            <person name="Mu C."/>
            <person name="Tian Q."/>
            <person name="Mei H."/>
            <person name="Zhang T."/>
            <person name="Gao T."/>
            <person name="Zhang H."/>
        </authorList>
    </citation>
    <scope>NUCLEOTIDE SEQUENCE</scope>
    <source>
        <strain evidence="2">G02</strain>
    </source>
</reference>
<dbReference type="Pfam" id="PF01535">
    <property type="entry name" value="PPR"/>
    <property type="match status" value="2"/>
</dbReference>
<dbReference type="GO" id="GO:0003723">
    <property type="term" value="F:RNA binding"/>
    <property type="evidence" value="ECO:0007669"/>
    <property type="project" value="InterPro"/>
</dbReference>
<dbReference type="InterPro" id="IPR046960">
    <property type="entry name" value="PPR_At4g14850-like_plant"/>
</dbReference>
<comment type="caution">
    <text evidence="2">The sequence shown here is derived from an EMBL/GenBank/DDBJ whole genome shotgun (WGS) entry which is preliminary data.</text>
</comment>
<dbReference type="GO" id="GO:0009451">
    <property type="term" value="P:RNA modification"/>
    <property type="evidence" value="ECO:0007669"/>
    <property type="project" value="InterPro"/>
</dbReference>
<reference evidence="2" key="1">
    <citation type="submission" date="2020-06" db="EMBL/GenBank/DDBJ databases">
        <authorList>
            <person name="Li T."/>
            <person name="Hu X."/>
            <person name="Zhang T."/>
            <person name="Song X."/>
            <person name="Zhang H."/>
            <person name="Dai N."/>
            <person name="Sheng W."/>
            <person name="Hou X."/>
            <person name="Wei L."/>
        </authorList>
    </citation>
    <scope>NUCLEOTIDE SEQUENCE</scope>
    <source>
        <strain evidence="2">G02</strain>
        <tissue evidence="2">Leaf</tissue>
    </source>
</reference>
<accession>A0AAW2NBQ2</accession>
<proteinExistence type="predicted"/>
<evidence type="ECO:0000256" key="1">
    <source>
        <dbReference type="ARBA" id="ARBA00022737"/>
    </source>
</evidence>
<dbReference type="InterPro" id="IPR002885">
    <property type="entry name" value="PPR_rpt"/>
</dbReference>
<dbReference type="InterPro" id="IPR011990">
    <property type="entry name" value="TPR-like_helical_dom_sf"/>
</dbReference>
<dbReference type="AlphaFoldDB" id="A0AAW2NBQ2"/>
<protein>
    <submittedName>
        <fullName evidence="2">Pentatricopeptide repeat-containing protein</fullName>
    </submittedName>
</protein>
<dbReference type="Gene3D" id="1.25.40.10">
    <property type="entry name" value="Tetratricopeptide repeat domain"/>
    <property type="match status" value="1"/>
</dbReference>
<keyword evidence="1" id="KW-0677">Repeat</keyword>
<dbReference type="PANTHER" id="PTHR47926">
    <property type="entry name" value="PENTATRICOPEPTIDE REPEAT-CONTAINING PROTEIN"/>
    <property type="match status" value="1"/>
</dbReference>
<dbReference type="EMBL" id="JACGWJ010000020">
    <property type="protein sequence ID" value="KAL0339816.1"/>
    <property type="molecule type" value="Genomic_DNA"/>
</dbReference>
<sequence length="121" mass="13616">MAACAKNSMFSEALSLFESLLKFPYLKPDSYTYPSVLKACGGLRRVDYGEKIHNHLMKTGFLSDVVIASSLIACMLKCGLFGSSVKLFDEMLREIWRVGIMSFLVIIKVGSAKRLWNILRE</sequence>
<dbReference type="PANTHER" id="PTHR47926:SF347">
    <property type="entry name" value="PENTATRICOPEPTIDE REPEAT-CONTAINING PROTEIN"/>
    <property type="match status" value="1"/>
</dbReference>
<evidence type="ECO:0000313" key="2">
    <source>
        <dbReference type="EMBL" id="KAL0339816.1"/>
    </source>
</evidence>
<gene>
    <name evidence="2" type="ORF">Sradi_4498400</name>
</gene>
<organism evidence="2">
    <name type="scientific">Sesamum radiatum</name>
    <name type="common">Black benniseed</name>
    <dbReference type="NCBI Taxonomy" id="300843"/>
    <lineage>
        <taxon>Eukaryota</taxon>
        <taxon>Viridiplantae</taxon>
        <taxon>Streptophyta</taxon>
        <taxon>Embryophyta</taxon>
        <taxon>Tracheophyta</taxon>
        <taxon>Spermatophyta</taxon>
        <taxon>Magnoliopsida</taxon>
        <taxon>eudicotyledons</taxon>
        <taxon>Gunneridae</taxon>
        <taxon>Pentapetalae</taxon>
        <taxon>asterids</taxon>
        <taxon>lamiids</taxon>
        <taxon>Lamiales</taxon>
        <taxon>Pedaliaceae</taxon>
        <taxon>Sesamum</taxon>
    </lineage>
</organism>
<name>A0AAW2NBQ2_SESRA</name>